<evidence type="ECO:0000313" key="2">
    <source>
        <dbReference type="EMBL" id="GFR52242.1"/>
    </source>
</evidence>
<evidence type="ECO:0000313" key="3">
    <source>
        <dbReference type="Proteomes" id="UP001054857"/>
    </source>
</evidence>
<dbReference type="Proteomes" id="UP001054857">
    <property type="component" value="Unassembled WGS sequence"/>
</dbReference>
<sequence length="830" mass="79389">MQTQVLSRALNTHNYKKDVVETGGGRDKNPSNILGKAQDSLFSSKTGLRLFRGGSQHDIGALTAADETETLDLRDPSWTNSNNLTNNSNLIRASANSSSSMGLGPMLGGAAASGGSFLAIGGGGGGSPAAAAAGSTAAGGGGAAAAESSLRVGKVRRSSMTTYTINLGGGMGGQVEREVRRLAGLNAFARPSQAEVPVAHATSFDEVQEMGADSLHGASSIGDECNGLADGGGYGAGGGAAAATGRGGAGGGAARQAFGSPHGSSLLSDPVNPDSSTGGGGGGGGCGSSSSTGVVVSLVARRSSVGSSVGGGGYGSSGGAGGGDAGATSMEICDFEHPASPRSPAPLPSVELRTQRLNRLPSSTHISLGGAGAGGGGGNGSPTALQGGGLGLMRDRKGGAFGGGAPLRAVSTDCGIGGGGSGLTSPSVAATAAASTTAGGSASSLPKLPLLQMGAGPSRASSSNVTVPPSNGSASPLTHLSPLSGVMAAAVAAAAAGSDSRSNSGRLVLPPSIETRGSGPLEPITALGAVGGGGAADVSSGIIIGGGGGGAVGTGAGGGGRWFQQEAEDLHDMLYGSGAVSGGVGGSGNAVDETLLSLMSASSSTALAASGPTATTTAVTTAFSRGLTAASNVDEVVDVGVDDDVTTTTTEVTPIGGGDTSAAAAAAFSLPRLSDLLPEKAAATLQELRRFQATLDDHVARERQAMAAGRVRRTSVLEDAVGSHQPRWQSAYNSDVSLNGKLALVDAVRRTEPPPPADRSNAHLSKLSKDGRAAAGQGGGGGGGGRSSSSGGGGLLSGGGGGSGGGVLPAAAAVSPVVARARRLSTVTAA</sequence>
<reference evidence="2 3" key="1">
    <citation type="journal article" date="2021" name="Sci. Rep.">
        <title>Genome sequencing of the multicellular alga Astrephomene provides insights into convergent evolution of germ-soma differentiation.</title>
        <authorList>
            <person name="Yamashita S."/>
            <person name="Yamamoto K."/>
            <person name="Matsuzaki R."/>
            <person name="Suzuki S."/>
            <person name="Yamaguchi H."/>
            <person name="Hirooka S."/>
            <person name="Minakuchi Y."/>
            <person name="Miyagishima S."/>
            <person name="Kawachi M."/>
            <person name="Toyoda A."/>
            <person name="Nozaki H."/>
        </authorList>
    </citation>
    <scope>NUCLEOTIDE SEQUENCE [LARGE SCALE GENOMIC DNA]</scope>
    <source>
        <strain evidence="2 3">NIES-4017</strain>
    </source>
</reference>
<organism evidence="2 3">
    <name type="scientific">Astrephomene gubernaculifera</name>
    <dbReference type="NCBI Taxonomy" id="47775"/>
    <lineage>
        <taxon>Eukaryota</taxon>
        <taxon>Viridiplantae</taxon>
        <taxon>Chlorophyta</taxon>
        <taxon>core chlorophytes</taxon>
        <taxon>Chlorophyceae</taxon>
        <taxon>CS clade</taxon>
        <taxon>Chlamydomonadales</taxon>
        <taxon>Astrephomenaceae</taxon>
        <taxon>Astrephomene</taxon>
    </lineage>
</organism>
<feature type="region of interest" description="Disordered" evidence="1">
    <location>
        <begin position="304"/>
        <end position="329"/>
    </location>
</feature>
<dbReference type="AlphaFoldDB" id="A0AAD3E469"/>
<feature type="region of interest" description="Disordered" evidence="1">
    <location>
        <begin position="438"/>
        <end position="475"/>
    </location>
</feature>
<proteinExistence type="predicted"/>
<feature type="compositionally biased region" description="Gly residues" evidence="1">
    <location>
        <begin position="277"/>
        <end position="287"/>
    </location>
</feature>
<dbReference type="EMBL" id="BMAR01000060">
    <property type="protein sequence ID" value="GFR52242.1"/>
    <property type="molecule type" value="Genomic_DNA"/>
</dbReference>
<feature type="compositionally biased region" description="Gly residues" evidence="1">
    <location>
        <begin position="369"/>
        <end position="388"/>
    </location>
</feature>
<feature type="compositionally biased region" description="Gly residues" evidence="1">
    <location>
        <begin position="237"/>
        <end position="253"/>
    </location>
</feature>
<accession>A0AAD3E469</accession>
<evidence type="ECO:0000256" key="1">
    <source>
        <dbReference type="SAM" id="MobiDB-lite"/>
    </source>
</evidence>
<gene>
    <name evidence="2" type="ORF">Agub_g14776</name>
</gene>
<feature type="region of interest" description="Disordered" evidence="1">
    <location>
        <begin position="750"/>
        <end position="809"/>
    </location>
</feature>
<keyword evidence="3" id="KW-1185">Reference proteome</keyword>
<feature type="region of interest" description="Disordered" evidence="1">
    <location>
        <begin position="237"/>
        <end position="289"/>
    </location>
</feature>
<feature type="region of interest" description="Disordered" evidence="1">
    <location>
        <begin position="363"/>
        <end position="388"/>
    </location>
</feature>
<protein>
    <submittedName>
        <fullName evidence="2">Uncharacterized protein</fullName>
    </submittedName>
</protein>
<feature type="compositionally biased region" description="Gly residues" evidence="1">
    <location>
        <begin position="308"/>
        <end position="325"/>
    </location>
</feature>
<feature type="compositionally biased region" description="Gly residues" evidence="1">
    <location>
        <begin position="776"/>
        <end position="807"/>
    </location>
</feature>
<comment type="caution">
    <text evidence="2">The sequence shown here is derived from an EMBL/GenBank/DDBJ whole genome shotgun (WGS) entry which is preliminary data.</text>
</comment>
<feature type="compositionally biased region" description="Polar residues" evidence="1">
    <location>
        <begin position="459"/>
        <end position="475"/>
    </location>
</feature>
<name>A0AAD3E469_9CHLO</name>